<evidence type="ECO:0000259" key="2">
    <source>
        <dbReference type="Pfam" id="PF13439"/>
    </source>
</evidence>
<dbReference type="Gene3D" id="3.40.50.2000">
    <property type="entry name" value="Glycogen Phosphorylase B"/>
    <property type="match status" value="2"/>
</dbReference>
<protein>
    <submittedName>
        <fullName evidence="3">Glycosyltransferase</fullName>
    </submittedName>
</protein>
<dbReference type="STRING" id="886293.Sinac_2483"/>
<dbReference type="PANTHER" id="PTHR12526:SF638">
    <property type="entry name" value="SPORE COAT PROTEIN SA"/>
    <property type="match status" value="1"/>
</dbReference>
<reference evidence="3 4" key="1">
    <citation type="submission" date="2012-02" db="EMBL/GenBank/DDBJ databases">
        <title>Complete sequence of chromosome of Singulisphaera acidiphila DSM 18658.</title>
        <authorList>
            <consortium name="US DOE Joint Genome Institute (JGI-PGF)"/>
            <person name="Lucas S."/>
            <person name="Copeland A."/>
            <person name="Lapidus A."/>
            <person name="Glavina del Rio T."/>
            <person name="Dalin E."/>
            <person name="Tice H."/>
            <person name="Bruce D."/>
            <person name="Goodwin L."/>
            <person name="Pitluck S."/>
            <person name="Peters L."/>
            <person name="Ovchinnikova G."/>
            <person name="Chertkov O."/>
            <person name="Kyrpides N."/>
            <person name="Mavromatis K."/>
            <person name="Ivanova N."/>
            <person name="Brettin T."/>
            <person name="Detter J.C."/>
            <person name="Han C."/>
            <person name="Larimer F."/>
            <person name="Land M."/>
            <person name="Hauser L."/>
            <person name="Markowitz V."/>
            <person name="Cheng J.-F."/>
            <person name="Hugenholtz P."/>
            <person name="Woyke T."/>
            <person name="Wu D."/>
            <person name="Tindall B."/>
            <person name="Pomrenke H."/>
            <person name="Brambilla E."/>
            <person name="Klenk H.-P."/>
            <person name="Eisen J.A."/>
        </authorList>
    </citation>
    <scope>NUCLEOTIDE SEQUENCE [LARGE SCALE GENOMIC DNA]</scope>
    <source>
        <strain evidence="4">ATCC BAA-1392 / DSM 18658 / VKM B-2454 / MOB10</strain>
    </source>
</reference>
<keyword evidence="4" id="KW-1185">Reference proteome</keyword>
<dbReference type="Pfam" id="PF00534">
    <property type="entry name" value="Glycos_transf_1"/>
    <property type="match status" value="1"/>
</dbReference>
<accession>L0DC21</accession>
<dbReference type="SUPFAM" id="SSF53756">
    <property type="entry name" value="UDP-Glycosyltransferase/glycogen phosphorylase"/>
    <property type="match status" value="1"/>
</dbReference>
<dbReference type="Proteomes" id="UP000010798">
    <property type="component" value="Chromosome"/>
</dbReference>
<dbReference type="HOGENOM" id="CLU_009583_2_3_0"/>
<dbReference type="CDD" id="cd03801">
    <property type="entry name" value="GT4_PimA-like"/>
    <property type="match status" value="1"/>
</dbReference>
<dbReference type="AlphaFoldDB" id="L0DC21"/>
<feature type="domain" description="Glycosyltransferase subfamily 4-like N-terminal" evidence="2">
    <location>
        <begin position="28"/>
        <end position="198"/>
    </location>
</feature>
<keyword evidence="3" id="KW-0808">Transferase</keyword>
<dbReference type="GO" id="GO:0016757">
    <property type="term" value="F:glycosyltransferase activity"/>
    <property type="evidence" value="ECO:0007669"/>
    <property type="project" value="InterPro"/>
</dbReference>
<name>L0DC21_SINAD</name>
<sequence length="404" mass="45003">MMTLPSTRSTAMKVCLYSPNYPGISGEGGIGTYTRQLARALSGLGHEPHVLTPGPARDLVHEGPVTIHLAPADYFPVLDRLMPGVGACWRIAAVMRQIVARYNIDVVEFPNWGGIGLAYGMGRPAPMVVRLHTSSLECSLIDGTGPSRLIAWDIRRERWLNLSADKLVTHSWAHRARMAEELGINEDRINVVPHGIEVNPGFRRVSRCDKELKVVYLGRMEKRKGTIDLLKAIPEVLREVSEVHFTLIGADRPHCPGGRTHAQYLEDEFPTVVRRHITLAGRLSDCEVDQQLREADLFVAPSLYESFGLIFLEAMRWGTPVIGTTAGGIPEIIDHEKTGLLVEPSQPAELAQAMILLLRNDRLRHRLGEAGRRRVESVFNVDRMARQSAEQYATARGTKQCQIH</sequence>
<dbReference type="KEGG" id="saci:Sinac_2483"/>
<evidence type="ECO:0000259" key="1">
    <source>
        <dbReference type="Pfam" id="PF00534"/>
    </source>
</evidence>
<dbReference type="Pfam" id="PF13439">
    <property type="entry name" value="Glyco_transf_4"/>
    <property type="match status" value="1"/>
</dbReference>
<feature type="domain" description="Glycosyl transferase family 1" evidence="1">
    <location>
        <begin position="209"/>
        <end position="374"/>
    </location>
</feature>
<organism evidence="3 4">
    <name type="scientific">Singulisphaera acidiphila (strain ATCC BAA-1392 / DSM 18658 / VKM B-2454 / MOB10)</name>
    <dbReference type="NCBI Taxonomy" id="886293"/>
    <lineage>
        <taxon>Bacteria</taxon>
        <taxon>Pseudomonadati</taxon>
        <taxon>Planctomycetota</taxon>
        <taxon>Planctomycetia</taxon>
        <taxon>Isosphaerales</taxon>
        <taxon>Isosphaeraceae</taxon>
        <taxon>Singulisphaera</taxon>
    </lineage>
</organism>
<evidence type="ECO:0000313" key="4">
    <source>
        <dbReference type="Proteomes" id="UP000010798"/>
    </source>
</evidence>
<evidence type="ECO:0000313" key="3">
    <source>
        <dbReference type="EMBL" id="AGA26792.1"/>
    </source>
</evidence>
<dbReference type="eggNOG" id="COG0438">
    <property type="taxonomic scope" value="Bacteria"/>
</dbReference>
<dbReference type="InterPro" id="IPR001296">
    <property type="entry name" value="Glyco_trans_1"/>
</dbReference>
<gene>
    <name evidence="3" type="ordered locus">Sinac_2483</name>
</gene>
<dbReference type="InterPro" id="IPR028098">
    <property type="entry name" value="Glyco_trans_4-like_N"/>
</dbReference>
<dbReference type="EMBL" id="CP003364">
    <property type="protein sequence ID" value="AGA26792.1"/>
    <property type="molecule type" value="Genomic_DNA"/>
</dbReference>
<dbReference type="PANTHER" id="PTHR12526">
    <property type="entry name" value="GLYCOSYLTRANSFERASE"/>
    <property type="match status" value="1"/>
</dbReference>
<proteinExistence type="predicted"/>